<evidence type="ECO:0000313" key="2">
    <source>
        <dbReference type="Proteomes" id="UP000017836"/>
    </source>
</evidence>
<reference evidence="2" key="1">
    <citation type="journal article" date="2013" name="Science">
        <title>The Amborella genome and the evolution of flowering plants.</title>
        <authorList>
            <consortium name="Amborella Genome Project"/>
        </authorList>
    </citation>
    <scope>NUCLEOTIDE SEQUENCE [LARGE SCALE GENOMIC DNA]</scope>
</reference>
<gene>
    <name evidence="1" type="ORF">AMTR_s00150p00046650</name>
</gene>
<accession>W1PKZ8</accession>
<dbReference type="AlphaFoldDB" id="W1PKZ8"/>
<dbReference type="HOGENOM" id="CLU_1743009_0_0_1"/>
<dbReference type="Proteomes" id="UP000017836">
    <property type="component" value="Unassembled WGS sequence"/>
</dbReference>
<name>W1PKZ8_AMBTC</name>
<organism evidence="1 2">
    <name type="scientific">Amborella trichopoda</name>
    <dbReference type="NCBI Taxonomy" id="13333"/>
    <lineage>
        <taxon>Eukaryota</taxon>
        <taxon>Viridiplantae</taxon>
        <taxon>Streptophyta</taxon>
        <taxon>Embryophyta</taxon>
        <taxon>Tracheophyta</taxon>
        <taxon>Spermatophyta</taxon>
        <taxon>Magnoliopsida</taxon>
        <taxon>Amborellales</taxon>
        <taxon>Amborellaceae</taxon>
        <taxon>Amborella</taxon>
    </lineage>
</organism>
<proteinExistence type="predicted"/>
<dbReference type="Gramene" id="ERN08444">
    <property type="protein sequence ID" value="ERN08444"/>
    <property type="gene ID" value="AMTR_s00150p00046650"/>
</dbReference>
<protein>
    <submittedName>
        <fullName evidence="1">Uncharacterized protein</fullName>
    </submittedName>
</protein>
<sequence length="150" mass="16592">MAHRLGAKVVQRAHLFPLLSNLRMSLVWQRTRLPRWTDWARLMFSSALPKQRPPLQIKSLRNPFAAIALSAATSPLPMGKENASKTGCSRFVSRTTDPLATMVLEEEVVVENLQPTAMIPLEDVVGNFGWFPYHLFGSLCGDNLSSSSGG</sequence>
<evidence type="ECO:0000313" key="1">
    <source>
        <dbReference type="EMBL" id="ERN08444.1"/>
    </source>
</evidence>
<dbReference type="EMBL" id="KI393379">
    <property type="protein sequence ID" value="ERN08444.1"/>
    <property type="molecule type" value="Genomic_DNA"/>
</dbReference>
<keyword evidence="2" id="KW-1185">Reference proteome</keyword>